<dbReference type="InterPro" id="IPR002048">
    <property type="entry name" value="EF_hand_dom"/>
</dbReference>
<dbReference type="PROSITE" id="PS50222">
    <property type="entry name" value="EF_HAND_2"/>
    <property type="match status" value="2"/>
</dbReference>
<dbReference type="AlphaFoldDB" id="L1IBF8"/>
<dbReference type="InterPro" id="IPR011992">
    <property type="entry name" value="EF-hand-dom_pair"/>
</dbReference>
<dbReference type="GO" id="GO:0005509">
    <property type="term" value="F:calcium ion binding"/>
    <property type="evidence" value="ECO:0007669"/>
    <property type="project" value="InterPro"/>
</dbReference>
<reference evidence="5" key="2">
    <citation type="submission" date="2012-11" db="EMBL/GenBank/DDBJ databases">
        <authorList>
            <person name="Kuo A."/>
            <person name="Curtis B.A."/>
            <person name="Tanifuji G."/>
            <person name="Burki F."/>
            <person name="Gruber A."/>
            <person name="Irimia M."/>
            <person name="Maruyama S."/>
            <person name="Arias M.C."/>
            <person name="Ball S.G."/>
            <person name="Gile G.H."/>
            <person name="Hirakawa Y."/>
            <person name="Hopkins J.F."/>
            <person name="Rensing S.A."/>
            <person name="Schmutz J."/>
            <person name="Symeonidi A."/>
            <person name="Elias M."/>
            <person name="Eveleigh R.J."/>
            <person name="Herman E.K."/>
            <person name="Klute M.J."/>
            <person name="Nakayama T."/>
            <person name="Obornik M."/>
            <person name="Reyes-Prieto A."/>
            <person name="Armbrust E.V."/>
            <person name="Aves S.J."/>
            <person name="Beiko R.G."/>
            <person name="Coutinho P."/>
            <person name="Dacks J.B."/>
            <person name="Durnford D.G."/>
            <person name="Fast N.M."/>
            <person name="Green B.R."/>
            <person name="Grisdale C."/>
            <person name="Hempe F."/>
            <person name="Henrissat B."/>
            <person name="Hoppner M.P."/>
            <person name="Ishida K.-I."/>
            <person name="Kim E."/>
            <person name="Koreny L."/>
            <person name="Kroth P.G."/>
            <person name="Liu Y."/>
            <person name="Malik S.-B."/>
            <person name="Maier U.G."/>
            <person name="McRose D."/>
            <person name="Mock T."/>
            <person name="Neilson J.A."/>
            <person name="Onodera N.T."/>
            <person name="Poole A.M."/>
            <person name="Pritham E.J."/>
            <person name="Richards T.A."/>
            <person name="Rocap G."/>
            <person name="Roy S.W."/>
            <person name="Sarai C."/>
            <person name="Schaack S."/>
            <person name="Shirato S."/>
            <person name="Slamovits C.H."/>
            <person name="Spencer D.F."/>
            <person name="Suzuki S."/>
            <person name="Worden A.Z."/>
            <person name="Zauner S."/>
            <person name="Barry K."/>
            <person name="Bell C."/>
            <person name="Bharti A.K."/>
            <person name="Crow J.A."/>
            <person name="Grimwood J."/>
            <person name="Kramer R."/>
            <person name="Lindquist E."/>
            <person name="Lucas S."/>
            <person name="Salamov A."/>
            <person name="McFadden G.I."/>
            <person name="Lane C.E."/>
            <person name="Keeling P.J."/>
            <person name="Gray M.W."/>
            <person name="Grigoriev I.V."/>
            <person name="Archibald J.M."/>
        </authorList>
    </citation>
    <scope>NUCLEOTIDE SEQUENCE</scope>
    <source>
        <strain evidence="5">CCMP2712</strain>
    </source>
</reference>
<evidence type="ECO:0000313" key="3">
    <source>
        <dbReference type="EMBL" id="EKX33175.1"/>
    </source>
</evidence>
<evidence type="ECO:0000259" key="2">
    <source>
        <dbReference type="PROSITE" id="PS50222"/>
    </source>
</evidence>
<organism evidence="3">
    <name type="scientific">Guillardia theta (strain CCMP2712)</name>
    <name type="common">Cryptophyte</name>
    <dbReference type="NCBI Taxonomy" id="905079"/>
    <lineage>
        <taxon>Eukaryota</taxon>
        <taxon>Cryptophyceae</taxon>
        <taxon>Pyrenomonadales</taxon>
        <taxon>Geminigeraceae</taxon>
        <taxon>Guillardia</taxon>
    </lineage>
</organism>
<dbReference type="PaxDb" id="55529-EKX33175"/>
<feature type="domain" description="EF-hand" evidence="2">
    <location>
        <begin position="35"/>
        <end position="60"/>
    </location>
</feature>
<feature type="domain" description="EF-hand" evidence="2">
    <location>
        <begin position="1"/>
        <end position="34"/>
    </location>
</feature>
<dbReference type="InterPro" id="IPR043520">
    <property type="entry name" value="SPT21"/>
</dbReference>
<dbReference type="Pfam" id="PF13499">
    <property type="entry name" value="EF-hand_7"/>
    <property type="match status" value="1"/>
</dbReference>
<name>L1IBF8_GUITC</name>
<dbReference type="GeneID" id="17289903"/>
<dbReference type="HOGENOM" id="CLU_061288_22_5_1"/>
<dbReference type="EnsemblProtists" id="EKX33175">
    <property type="protein sequence ID" value="EKX33175"/>
    <property type="gene ID" value="GUITHDRAFT_39765"/>
</dbReference>
<dbReference type="PANTHER" id="PTHR47500">
    <property type="entry name" value="EF-HAND CALCIUM-BINDING DOMAIN-CONTAINING PROTEIN"/>
    <property type="match status" value="1"/>
</dbReference>
<accession>L1IBF8</accession>
<gene>
    <name evidence="3" type="ORF">GUITHDRAFT_39765</name>
</gene>
<evidence type="ECO:0000256" key="1">
    <source>
        <dbReference type="ARBA" id="ARBA00022837"/>
    </source>
</evidence>
<protein>
    <recommendedName>
        <fullName evidence="2">EF-hand domain-containing protein</fullName>
    </recommendedName>
</protein>
<proteinExistence type="predicted"/>
<dbReference type="KEGG" id="gtt:GUITHDRAFT_39765"/>
<dbReference type="RefSeq" id="XP_005820155.1">
    <property type="nucleotide sequence ID" value="XM_005820098.1"/>
</dbReference>
<evidence type="ECO:0000313" key="5">
    <source>
        <dbReference type="Proteomes" id="UP000011087"/>
    </source>
</evidence>
<dbReference type="OrthoDB" id="26525at2759"/>
<dbReference type="PROSITE" id="PS00018">
    <property type="entry name" value="EF_HAND_1"/>
    <property type="match status" value="2"/>
</dbReference>
<dbReference type="PANTHER" id="PTHR47500:SF3">
    <property type="entry name" value="EF-HAND DOMAIN-CONTAINING PROTEIN"/>
    <property type="match status" value="1"/>
</dbReference>
<dbReference type="SUPFAM" id="SSF47473">
    <property type="entry name" value="EF-hand"/>
    <property type="match status" value="1"/>
</dbReference>
<keyword evidence="5" id="KW-1185">Reference proteome</keyword>
<keyword evidence="1" id="KW-0106">Calcium</keyword>
<feature type="non-terminal residue" evidence="3">
    <location>
        <position position="60"/>
    </location>
</feature>
<feature type="non-terminal residue" evidence="3">
    <location>
        <position position="1"/>
    </location>
</feature>
<dbReference type="EMBL" id="JH993153">
    <property type="protein sequence ID" value="EKX33175.1"/>
    <property type="molecule type" value="Genomic_DNA"/>
</dbReference>
<sequence length="60" mass="6770">DEALREIFLAIDRDRNGRIDAKEIQSTLLDVGLVASDEEVASVTAEWDKNKDGTIDFEEF</sequence>
<reference evidence="3 5" key="1">
    <citation type="journal article" date="2012" name="Nature">
        <title>Algal genomes reveal evolutionary mosaicism and the fate of nucleomorphs.</title>
        <authorList>
            <consortium name="DOE Joint Genome Institute"/>
            <person name="Curtis B.A."/>
            <person name="Tanifuji G."/>
            <person name="Burki F."/>
            <person name="Gruber A."/>
            <person name="Irimia M."/>
            <person name="Maruyama S."/>
            <person name="Arias M.C."/>
            <person name="Ball S.G."/>
            <person name="Gile G.H."/>
            <person name="Hirakawa Y."/>
            <person name="Hopkins J.F."/>
            <person name="Kuo A."/>
            <person name="Rensing S.A."/>
            <person name="Schmutz J."/>
            <person name="Symeonidi A."/>
            <person name="Elias M."/>
            <person name="Eveleigh R.J."/>
            <person name="Herman E.K."/>
            <person name="Klute M.J."/>
            <person name="Nakayama T."/>
            <person name="Obornik M."/>
            <person name="Reyes-Prieto A."/>
            <person name="Armbrust E.V."/>
            <person name="Aves S.J."/>
            <person name="Beiko R.G."/>
            <person name="Coutinho P."/>
            <person name="Dacks J.B."/>
            <person name="Durnford D.G."/>
            <person name="Fast N.M."/>
            <person name="Green B.R."/>
            <person name="Grisdale C.J."/>
            <person name="Hempel F."/>
            <person name="Henrissat B."/>
            <person name="Hoppner M.P."/>
            <person name="Ishida K."/>
            <person name="Kim E."/>
            <person name="Koreny L."/>
            <person name="Kroth P.G."/>
            <person name="Liu Y."/>
            <person name="Malik S.B."/>
            <person name="Maier U.G."/>
            <person name="McRose D."/>
            <person name="Mock T."/>
            <person name="Neilson J.A."/>
            <person name="Onodera N.T."/>
            <person name="Poole A.M."/>
            <person name="Pritham E.J."/>
            <person name="Richards T.A."/>
            <person name="Rocap G."/>
            <person name="Roy S.W."/>
            <person name="Sarai C."/>
            <person name="Schaack S."/>
            <person name="Shirato S."/>
            <person name="Slamovits C.H."/>
            <person name="Spencer D.F."/>
            <person name="Suzuki S."/>
            <person name="Worden A.Z."/>
            <person name="Zauner S."/>
            <person name="Barry K."/>
            <person name="Bell C."/>
            <person name="Bharti A.K."/>
            <person name="Crow J.A."/>
            <person name="Grimwood J."/>
            <person name="Kramer R."/>
            <person name="Lindquist E."/>
            <person name="Lucas S."/>
            <person name="Salamov A."/>
            <person name="McFadden G.I."/>
            <person name="Lane C.E."/>
            <person name="Keeling P.J."/>
            <person name="Gray M.W."/>
            <person name="Grigoriev I.V."/>
            <person name="Archibald J.M."/>
        </authorList>
    </citation>
    <scope>NUCLEOTIDE SEQUENCE</scope>
    <source>
        <strain evidence="3 5">CCMP2712</strain>
    </source>
</reference>
<dbReference type="Gene3D" id="1.10.238.10">
    <property type="entry name" value="EF-hand"/>
    <property type="match status" value="1"/>
</dbReference>
<reference evidence="4" key="3">
    <citation type="submission" date="2016-03" db="UniProtKB">
        <authorList>
            <consortium name="EnsemblProtists"/>
        </authorList>
    </citation>
    <scope>IDENTIFICATION</scope>
</reference>
<dbReference type="InterPro" id="IPR018247">
    <property type="entry name" value="EF_Hand_1_Ca_BS"/>
</dbReference>
<dbReference type="Proteomes" id="UP000011087">
    <property type="component" value="Unassembled WGS sequence"/>
</dbReference>
<dbReference type="STRING" id="905079.L1IBF8"/>
<evidence type="ECO:0000313" key="4">
    <source>
        <dbReference type="EnsemblProtists" id="EKX33175"/>
    </source>
</evidence>